<evidence type="ECO:0000256" key="1">
    <source>
        <dbReference type="ARBA" id="ARBA00004167"/>
    </source>
</evidence>
<comment type="subcellular location">
    <subcellularLocation>
        <location evidence="1">Membrane</location>
        <topology evidence="1">Single-pass membrane protein</topology>
    </subcellularLocation>
</comment>
<protein>
    <submittedName>
        <fullName evidence="6">Neutral zinc metallopeptidase</fullName>
    </submittedName>
</protein>
<sequence>MQYNDDAQLDTSEVRDTRGGGMGFGRVAAGGGGLGIVGLIVVVLMNVLGGGGSSGGLPGGIGGLSDVGQGSNASSVDNTQLSSECKTGADANTKSDCAIVADIDSVQAFWNQELPALGARYTRADTVFFSGQTNTGCGAAEAGVGPFYCPADKLVYIDLTFFDQLKTQFGATGGAFVNAYVLAHEYGHHVQDLLGIEGKVNHSRTGASSDSVRLELQADCFAGVWANHATTVPASNGRPFIEDLTQADINAALDTAGRIGDDWIQSHLGSGQVDRSSFTHGSSAQRKKWFGTGYRGGDPNGCNTFSASSLG</sequence>
<feature type="transmembrane region" description="Helical" evidence="5">
    <location>
        <begin position="27"/>
        <end position="48"/>
    </location>
</feature>
<evidence type="ECO:0000256" key="2">
    <source>
        <dbReference type="ARBA" id="ARBA00022692"/>
    </source>
</evidence>
<evidence type="ECO:0000313" key="6">
    <source>
        <dbReference type="EMBL" id="MDT0260696.1"/>
    </source>
</evidence>
<evidence type="ECO:0000256" key="3">
    <source>
        <dbReference type="ARBA" id="ARBA00022989"/>
    </source>
</evidence>
<proteinExistence type="predicted"/>
<dbReference type="InterPro" id="IPR007343">
    <property type="entry name" value="Uncharacterised_pept_Zn_put"/>
</dbReference>
<name>A0ABU2J6T0_9ACTN</name>
<evidence type="ECO:0000256" key="4">
    <source>
        <dbReference type="ARBA" id="ARBA00023136"/>
    </source>
</evidence>
<keyword evidence="7" id="KW-1185">Reference proteome</keyword>
<dbReference type="PANTHER" id="PTHR30168:SF0">
    <property type="entry name" value="INNER MEMBRANE PROTEIN"/>
    <property type="match status" value="1"/>
</dbReference>
<evidence type="ECO:0000256" key="5">
    <source>
        <dbReference type="SAM" id="Phobius"/>
    </source>
</evidence>
<gene>
    <name evidence="6" type="ORF">RM423_04740</name>
</gene>
<accession>A0ABU2J6T0</accession>
<keyword evidence="2 5" id="KW-0812">Transmembrane</keyword>
<dbReference type="EMBL" id="JAVREH010000004">
    <property type="protein sequence ID" value="MDT0260696.1"/>
    <property type="molecule type" value="Genomic_DNA"/>
</dbReference>
<keyword evidence="3 5" id="KW-1133">Transmembrane helix</keyword>
<keyword evidence="4 5" id="KW-0472">Membrane</keyword>
<dbReference type="Proteomes" id="UP001183176">
    <property type="component" value="Unassembled WGS sequence"/>
</dbReference>
<organism evidence="6 7">
    <name type="scientific">Jatrophihabitans lederbergiae</name>
    <dbReference type="NCBI Taxonomy" id="3075547"/>
    <lineage>
        <taxon>Bacteria</taxon>
        <taxon>Bacillati</taxon>
        <taxon>Actinomycetota</taxon>
        <taxon>Actinomycetes</taxon>
        <taxon>Jatrophihabitantales</taxon>
        <taxon>Jatrophihabitantaceae</taxon>
        <taxon>Jatrophihabitans</taxon>
    </lineage>
</organism>
<dbReference type="PANTHER" id="PTHR30168">
    <property type="entry name" value="PUTATIVE MEMBRANE PROTEIN YPFJ"/>
    <property type="match status" value="1"/>
</dbReference>
<dbReference type="Pfam" id="PF04228">
    <property type="entry name" value="Zn_peptidase"/>
    <property type="match status" value="1"/>
</dbReference>
<dbReference type="RefSeq" id="WP_311421851.1">
    <property type="nucleotide sequence ID" value="NZ_JAVREH010000004.1"/>
</dbReference>
<evidence type="ECO:0000313" key="7">
    <source>
        <dbReference type="Proteomes" id="UP001183176"/>
    </source>
</evidence>
<comment type="caution">
    <text evidence="6">The sequence shown here is derived from an EMBL/GenBank/DDBJ whole genome shotgun (WGS) entry which is preliminary data.</text>
</comment>
<reference evidence="7" key="1">
    <citation type="submission" date="2023-07" db="EMBL/GenBank/DDBJ databases">
        <title>30 novel species of actinomycetes from the DSMZ collection.</title>
        <authorList>
            <person name="Nouioui I."/>
        </authorList>
    </citation>
    <scope>NUCLEOTIDE SEQUENCE [LARGE SCALE GENOMIC DNA]</scope>
    <source>
        <strain evidence="7">DSM 44399</strain>
    </source>
</reference>